<dbReference type="OrthoDB" id="691907at2759"/>
<sequence length="104" mass="12134">MAPRLGSVEKNLVEMLREVIPSSDLATAKFILLPVLHHEHWTLYFVNRNHSCVDVLNSNNYPALQSKFRDHHKDLGRRIMKCLSDGLHEVSKRSIDRFGHYRNI</sequence>
<comment type="caution">
    <text evidence="1">The sequence shown here is derived from an EMBL/GenBank/DDBJ whole genome shotgun (WGS) entry which is preliminary data.</text>
</comment>
<gene>
    <name evidence="1" type="ORF">E2562_030268</name>
</gene>
<protein>
    <recommendedName>
        <fullName evidence="3">Ubiquitin-like protease family profile domain-containing protein</fullName>
    </recommendedName>
</protein>
<proteinExistence type="predicted"/>
<evidence type="ECO:0000313" key="2">
    <source>
        <dbReference type="Proteomes" id="UP000479710"/>
    </source>
</evidence>
<dbReference type="AlphaFoldDB" id="A0A6G1DB54"/>
<evidence type="ECO:0008006" key="3">
    <source>
        <dbReference type="Google" id="ProtNLM"/>
    </source>
</evidence>
<dbReference type="Gene3D" id="3.40.395.10">
    <property type="entry name" value="Adenoviral Proteinase, Chain A"/>
    <property type="match status" value="1"/>
</dbReference>
<accession>A0A6G1DB54</accession>
<organism evidence="1 2">
    <name type="scientific">Oryza meyeriana var. granulata</name>
    <dbReference type="NCBI Taxonomy" id="110450"/>
    <lineage>
        <taxon>Eukaryota</taxon>
        <taxon>Viridiplantae</taxon>
        <taxon>Streptophyta</taxon>
        <taxon>Embryophyta</taxon>
        <taxon>Tracheophyta</taxon>
        <taxon>Spermatophyta</taxon>
        <taxon>Magnoliopsida</taxon>
        <taxon>Liliopsida</taxon>
        <taxon>Poales</taxon>
        <taxon>Poaceae</taxon>
        <taxon>BOP clade</taxon>
        <taxon>Oryzoideae</taxon>
        <taxon>Oryzeae</taxon>
        <taxon>Oryzinae</taxon>
        <taxon>Oryza</taxon>
        <taxon>Oryza meyeriana</taxon>
    </lineage>
</organism>
<dbReference type="SUPFAM" id="SSF54001">
    <property type="entry name" value="Cysteine proteinases"/>
    <property type="match status" value="1"/>
</dbReference>
<evidence type="ECO:0000313" key="1">
    <source>
        <dbReference type="EMBL" id="KAF0908973.1"/>
    </source>
</evidence>
<dbReference type="EMBL" id="SPHZ02000007">
    <property type="protein sequence ID" value="KAF0908973.1"/>
    <property type="molecule type" value="Genomic_DNA"/>
</dbReference>
<name>A0A6G1DB54_9ORYZ</name>
<dbReference type="InterPro" id="IPR038765">
    <property type="entry name" value="Papain-like_cys_pep_sf"/>
</dbReference>
<keyword evidence="2" id="KW-1185">Reference proteome</keyword>
<dbReference type="Proteomes" id="UP000479710">
    <property type="component" value="Unassembled WGS sequence"/>
</dbReference>
<reference evidence="1 2" key="1">
    <citation type="submission" date="2019-11" db="EMBL/GenBank/DDBJ databases">
        <title>Whole genome sequence of Oryza granulata.</title>
        <authorList>
            <person name="Li W."/>
        </authorList>
    </citation>
    <scope>NUCLEOTIDE SEQUENCE [LARGE SCALE GENOMIC DNA]</scope>
    <source>
        <strain evidence="2">cv. Menghai</strain>
        <tissue evidence="1">Leaf</tissue>
    </source>
</reference>